<dbReference type="GO" id="GO:0061630">
    <property type="term" value="F:ubiquitin protein ligase activity"/>
    <property type="evidence" value="ECO:0007669"/>
    <property type="project" value="InterPro"/>
</dbReference>
<feature type="compositionally biased region" description="Pro residues" evidence="2">
    <location>
        <begin position="252"/>
        <end position="263"/>
    </location>
</feature>
<proteinExistence type="predicted"/>
<feature type="region of interest" description="Disordered" evidence="2">
    <location>
        <begin position="157"/>
        <end position="263"/>
    </location>
</feature>
<dbReference type="EMBL" id="ML977560">
    <property type="protein sequence ID" value="KAF2006417.1"/>
    <property type="molecule type" value="Genomic_DNA"/>
</dbReference>
<feature type="domain" description="RING-type" evidence="3">
    <location>
        <begin position="277"/>
        <end position="330"/>
    </location>
</feature>
<keyword evidence="1" id="KW-0863">Zinc-finger</keyword>
<feature type="compositionally biased region" description="Low complexity" evidence="2">
    <location>
        <begin position="227"/>
        <end position="238"/>
    </location>
</feature>
<feature type="compositionally biased region" description="Low complexity" evidence="2">
    <location>
        <begin position="184"/>
        <end position="218"/>
    </location>
</feature>
<evidence type="ECO:0000256" key="1">
    <source>
        <dbReference type="PROSITE-ProRule" id="PRU00175"/>
    </source>
</evidence>
<sequence length="345" mass="38089">MPSSASRRIAATQSRPILWDPETVLELLGDSCCVGYAPSKRRKCHMPISFGSQSEMDSLLNKMSKLQPGSSAVRNSLQTLATTGLCRRFHQYQADDVVNKWERKIRRAFPEPEEDTRSASEIRREDLEAVEQFVASFGGRDTAWHRLLISHIETRATPASNGDSSSTRTSTPSRTSAAIRGPARSETSTSSRTSPSTRTTTSLRILTSPEDSSPFRTPSIPPPSSPRSPATQSSSSSPLATVAESPRAAQTPPSPRIEAPPPCRRTHVARRSLAEECSICYDDENMSEEWLEDLVWCKSSCGNSVHKACFELWKRQCGELGRDVTCTICRARWDDACPCDHESPS</sequence>
<evidence type="ECO:0000256" key="2">
    <source>
        <dbReference type="SAM" id="MobiDB-lite"/>
    </source>
</evidence>
<dbReference type="PANTHER" id="PTHR21540:SF0">
    <property type="entry name" value="PHD FAMILY PROTEIN"/>
    <property type="match status" value="1"/>
</dbReference>
<protein>
    <recommendedName>
        <fullName evidence="3">RING-type domain-containing protein</fullName>
    </recommendedName>
</protein>
<dbReference type="PANTHER" id="PTHR21540">
    <property type="entry name" value="RING FINGER AND SWIM DOMAIN-CONTAINING PROTEIN 2"/>
    <property type="match status" value="1"/>
</dbReference>
<keyword evidence="1" id="KW-0862">Zinc</keyword>
<organism evidence="4 5">
    <name type="scientific">Amniculicola lignicola CBS 123094</name>
    <dbReference type="NCBI Taxonomy" id="1392246"/>
    <lineage>
        <taxon>Eukaryota</taxon>
        <taxon>Fungi</taxon>
        <taxon>Dikarya</taxon>
        <taxon>Ascomycota</taxon>
        <taxon>Pezizomycotina</taxon>
        <taxon>Dothideomycetes</taxon>
        <taxon>Pleosporomycetidae</taxon>
        <taxon>Pleosporales</taxon>
        <taxon>Amniculicolaceae</taxon>
        <taxon>Amniculicola</taxon>
    </lineage>
</organism>
<feature type="compositionally biased region" description="Low complexity" evidence="2">
    <location>
        <begin position="164"/>
        <end position="176"/>
    </location>
</feature>
<dbReference type="AlphaFoldDB" id="A0A6A5WXU2"/>
<keyword evidence="5" id="KW-1185">Reference proteome</keyword>
<accession>A0A6A5WXU2</accession>
<name>A0A6A5WXU2_9PLEO</name>
<gene>
    <name evidence="4" type="ORF">P154DRAFT_518030</name>
</gene>
<dbReference type="GO" id="GO:0008270">
    <property type="term" value="F:zinc ion binding"/>
    <property type="evidence" value="ECO:0007669"/>
    <property type="project" value="UniProtKB-KW"/>
</dbReference>
<evidence type="ECO:0000313" key="5">
    <source>
        <dbReference type="Proteomes" id="UP000799779"/>
    </source>
</evidence>
<dbReference type="OrthoDB" id="8062037at2759"/>
<dbReference type="Proteomes" id="UP000799779">
    <property type="component" value="Unassembled WGS sequence"/>
</dbReference>
<keyword evidence="1" id="KW-0479">Metal-binding</keyword>
<dbReference type="PROSITE" id="PS50089">
    <property type="entry name" value="ZF_RING_2"/>
    <property type="match status" value="1"/>
</dbReference>
<evidence type="ECO:0000313" key="4">
    <source>
        <dbReference type="EMBL" id="KAF2006417.1"/>
    </source>
</evidence>
<dbReference type="InterPro" id="IPR001841">
    <property type="entry name" value="Znf_RING"/>
</dbReference>
<reference evidence="4" key="1">
    <citation type="journal article" date="2020" name="Stud. Mycol.">
        <title>101 Dothideomycetes genomes: a test case for predicting lifestyles and emergence of pathogens.</title>
        <authorList>
            <person name="Haridas S."/>
            <person name="Albert R."/>
            <person name="Binder M."/>
            <person name="Bloem J."/>
            <person name="Labutti K."/>
            <person name="Salamov A."/>
            <person name="Andreopoulos B."/>
            <person name="Baker S."/>
            <person name="Barry K."/>
            <person name="Bills G."/>
            <person name="Bluhm B."/>
            <person name="Cannon C."/>
            <person name="Castanera R."/>
            <person name="Culley D."/>
            <person name="Daum C."/>
            <person name="Ezra D."/>
            <person name="Gonzalez J."/>
            <person name="Henrissat B."/>
            <person name="Kuo A."/>
            <person name="Liang C."/>
            <person name="Lipzen A."/>
            <person name="Lutzoni F."/>
            <person name="Magnuson J."/>
            <person name="Mondo S."/>
            <person name="Nolan M."/>
            <person name="Ohm R."/>
            <person name="Pangilinan J."/>
            <person name="Park H.-J."/>
            <person name="Ramirez L."/>
            <person name="Alfaro M."/>
            <person name="Sun H."/>
            <person name="Tritt A."/>
            <person name="Yoshinaga Y."/>
            <person name="Zwiers L.-H."/>
            <person name="Turgeon B."/>
            <person name="Goodwin S."/>
            <person name="Spatafora J."/>
            <person name="Crous P."/>
            <person name="Grigoriev I."/>
        </authorList>
    </citation>
    <scope>NUCLEOTIDE SEQUENCE</scope>
    <source>
        <strain evidence="4">CBS 123094</strain>
    </source>
</reference>
<dbReference type="InterPro" id="IPR039903">
    <property type="entry name" value="Zswim2"/>
</dbReference>
<evidence type="ECO:0000259" key="3">
    <source>
        <dbReference type="PROSITE" id="PS50089"/>
    </source>
</evidence>